<feature type="compositionally biased region" description="Polar residues" evidence="1">
    <location>
        <begin position="93"/>
        <end position="108"/>
    </location>
</feature>
<gene>
    <name evidence="2" type="ORF">niasHS_007623</name>
</gene>
<dbReference type="Proteomes" id="UP001620645">
    <property type="component" value="Unassembled WGS sequence"/>
</dbReference>
<name>A0ABD2JP74_HETSC</name>
<dbReference type="AlphaFoldDB" id="A0ABD2JP74"/>
<dbReference type="EMBL" id="JBICCN010000118">
    <property type="protein sequence ID" value="KAL3092414.1"/>
    <property type="molecule type" value="Genomic_DNA"/>
</dbReference>
<evidence type="ECO:0000313" key="2">
    <source>
        <dbReference type="EMBL" id="KAL3092414.1"/>
    </source>
</evidence>
<evidence type="ECO:0000256" key="1">
    <source>
        <dbReference type="SAM" id="MobiDB-lite"/>
    </source>
</evidence>
<evidence type="ECO:0000313" key="3">
    <source>
        <dbReference type="Proteomes" id="UP001620645"/>
    </source>
</evidence>
<accession>A0ABD2JP74</accession>
<feature type="compositionally biased region" description="Low complexity" evidence="1">
    <location>
        <begin position="43"/>
        <end position="83"/>
    </location>
</feature>
<feature type="region of interest" description="Disordered" evidence="1">
    <location>
        <begin position="26"/>
        <end position="113"/>
    </location>
</feature>
<sequence length="136" mass="15030">MDQSRNGTLTLLSSAQQALNNRFWLRSVRPLRSQALRPTRLASRTSTDSPSPSTHQPPLSSSVAPPPHSSSSQHRQQPHSPKSTTKSFPIAEISSNSFPKRTQFSENGNGPHHTPPLPFLSMVLFSVLIINKNKKQ</sequence>
<organism evidence="2 3">
    <name type="scientific">Heterodera schachtii</name>
    <name type="common">Sugarbeet cyst nematode worm</name>
    <name type="synonym">Tylenchus schachtii</name>
    <dbReference type="NCBI Taxonomy" id="97005"/>
    <lineage>
        <taxon>Eukaryota</taxon>
        <taxon>Metazoa</taxon>
        <taxon>Ecdysozoa</taxon>
        <taxon>Nematoda</taxon>
        <taxon>Chromadorea</taxon>
        <taxon>Rhabditida</taxon>
        <taxon>Tylenchina</taxon>
        <taxon>Tylenchomorpha</taxon>
        <taxon>Tylenchoidea</taxon>
        <taxon>Heteroderidae</taxon>
        <taxon>Heteroderinae</taxon>
        <taxon>Heterodera</taxon>
    </lineage>
</organism>
<reference evidence="2 3" key="1">
    <citation type="submission" date="2024-10" db="EMBL/GenBank/DDBJ databases">
        <authorList>
            <person name="Kim D."/>
        </authorList>
    </citation>
    <scope>NUCLEOTIDE SEQUENCE [LARGE SCALE GENOMIC DNA]</scope>
    <source>
        <strain evidence="2">Taebaek</strain>
    </source>
</reference>
<proteinExistence type="predicted"/>
<protein>
    <submittedName>
        <fullName evidence="2">Uncharacterized protein</fullName>
    </submittedName>
</protein>
<comment type="caution">
    <text evidence="2">The sequence shown here is derived from an EMBL/GenBank/DDBJ whole genome shotgun (WGS) entry which is preliminary data.</text>
</comment>
<keyword evidence="3" id="KW-1185">Reference proteome</keyword>